<accession>A0AC34QGS7</accession>
<evidence type="ECO:0000313" key="2">
    <source>
        <dbReference type="WBParaSite" id="JU765_v2.g16152.t1"/>
    </source>
</evidence>
<dbReference type="Proteomes" id="UP000887576">
    <property type="component" value="Unplaced"/>
</dbReference>
<proteinExistence type="predicted"/>
<protein>
    <submittedName>
        <fullName evidence="2">Rho-GAP domain-containing protein</fullName>
    </submittedName>
</protein>
<organism evidence="1 2">
    <name type="scientific">Panagrolaimus sp. JU765</name>
    <dbReference type="NCBI Taxonomy" id="591449"/>
    <lineage>
        <taxon>Eukaryota</taxon>
        <taxon>Metazoa</taxon>
        <taxon>Ecdysozoa</taxon>
        <taxon>Nematoda</taxon>
        <taxon>Chromadorea</taxon>
        <taxon>Rhabditida</taxon>
        <taxon>Tylenchina</taxon>
        <taxon>Panagrolaimomorpha</taxon>
        <taxon>Panagrolaimoidea</taxon>
        <taxon>Panagrolaimidae</taxon>
        <taxon>Panagrolaimus</taxon>
    </lineage>
</organism>
<sequence>MSELCSGESVAIFSSVLQIKNDIKNFCVLPDGFADCVQLVDLLDETRQKWKNDVVNLTKEIEQLKKNVEVVTMEKIVLQDKLIQCQAMLLEQECNKTDDDVTVDSIDSHATYTIKNGAPIDHDPESNFEVEEGNDDDLEKTPVAFALSTTSCTATLPQIDIANPETKTDGSPFKSEPNVNIQETPKLPRPPLAKMRRSMSMPLPAPMKEDTVTALRSSSVKTNCSPSRKSKNISYKDVVDNKDHDIHSRRIFTRQKCMTCKEVIKFGYYIRRCKDCKVIWHLQCQLGPCVPFKTVPKSVDGRIRLNDCCTDYKPRLPHPVRRCVLALEKMLDSKLLYSTRYDHQAVKNFLSECIYSKNVDIPNAPEIISNTLLHFLEELREPLILKTSHEEFLVAIESLDNDELYAAIDDLPKINRYTLAYLCLHWKKVVQNASANNLTVERLGMKVMKVLMRIGNSDLLDQHIRVFERLMDIEECVWEKIIEADCYDGPAKGSASTLIRAQSARDSCCIIPE</sequence>
<dbReference type="WBParaSite" id="JU765_v2.g16152.t1">
    <property type="protein sequence ID" value="JU765_v2.g16152.t1"/>
    <property type="gene ID" value="JU765_v2.g16152"/>
</dbReference>
<name>A0AC34QGS7_9BILA</name>
<evidence type="ECO:0000313" key="1">
    <source>
        <dbReference type="Proteomes" id="UP000887576"/>
    </source>
</evidence>
<reference evidence="2" key="1">
    <citation type="submission" date="2022-11" db="UniProtKB">
        <authorList>
            <consortium name="WormBaseParasite"/>
        </authorList>
    </citation>
    <scope>IDENTIFICATION</scope>
</reference>